<accession>F4CXB7</accession>
<evidence type="ECO:0000259" key="1">
    <source>
        <dbReference type="Pfam" id="PF06114"/>
    </source>
</evidence>
<evidence type="ECO:0000313" key="3">
    <source>
        <dbReference type="Proteomes" id="UP000007809"/>
    </source>
</evidence>
<dbReference type="HOGENOM" id="CLU_072794_0_0_11"/>
<dbReference type="AlphaFoldDB" id="F4CXB7"/>
<dbReference type="Proteomes" id="UP000007809">
    <property type="component" value="Chromosome"/>
</dbReference>
<evidence type="ECO:0000313" key="2">
    <source>
        <dbReference type="EMBL" id="AEA26491.1"/>
    </source>
</evidence>
<gene>
    <name evidence="2" type="ordered locus">Psed_4331</name>
</gene>
<dbReference type="eggNOG" id="COG2856">
    <property type="taxonomic scope" value="Bacteria"/>
</dbReference>
<dbReference type="EMBL" id="CP002593">
    <property type="protein sequence ID" value="AEA26491.1"/>
    <property type="molecule type" value="Genomic_DNA"/>
</dbReference>
<organism evidence="2 3">
    <name type="scientific">Pseudonocardia dioxanivorans (strain ATCC 55486 / DSM 44775 / JCM 13855 / CB1190)</name>
    <dbReference type="NCBI Taxonomy" id="675635"/>
    <lineage>
        <taxon>Bacteria</taxon>
        <taxon>Bacillati</taxon>
        <taxon>Actinomycetota</taxon>
        <taxon>Actinomycetes</taxon>
        <taxon>Pseudonocardiales</taxon>
        <taxon>Pseudonocardiaceae</taxon>
        <taxon>Pseudonocardia</taxon>
    </lineage>
</organism>
<dbReference type="RefSeq" id="WP_013676405.1">
    <property type="nucleotide sequence ID" value="NC_015312.1"/>
</dbReference>
<dbReference type="Pfam" id="PF06114">
    <property type="entry name" value="Peptidase_M78"/>
    <property type="match status" value="1"/>
</dbReference>
<keyword evidence="3" id="KW-1185">Reference proteome</keyword>
<protein>
    <recommendedName>
        <fullName evidence="1">IrrE N-terminal-like domain-containing protein</fullName>
    </recommendedName>
</protein>
<dbReference type="InterPro" id="IPR010359">
    <property type="entry name" value="IrrE_HExxH"/>
</dbReference>
<dbReference type="OrthoDB" id="3240543at2"/>
<sequence>MIALLEDTAPELLTALFVDAVAALDQYPDVALRLVPESDIGSGCTVAGGYRGNETPPALVVTMSLSLRRRAFTALHEFGHHLQRTNLDLGARLADHAAEEDLEEAACQIFASRVLLPDAVVAPLVPSRGPDSTTVAEFYARSNASRAACCVRAAELLAGGGAIVLYRGNGTVDLAASTGLIPPARFSDQSSTPLIARALALPGRTVEHDATVISYSTGDSHLLYGQATWVDGHIVAVLMPDNASWKPFAPPRPGTGSYTGPSKWATCDHCLSEFTVTDDVCARCATPRCPRRHCACPSNAERTCPGCHLTLAKSRFADFANPSTPCRDCI</sequence>
<dbReference type="STRING" id="675635.Psed_4331"/>
<proteinExistence type="predicted"/>
<name>F4CXB7_PSEUX</name>
<dbReference type="KEGG" id="pdx:Psed_4331"/>
<reference evidence="2 3" key="1">
    <citation type="journal article" date="2011" name="J. Bacteriol.">
        <title>Genome sequence of the 1,4-dioxane-degrading Pseudonocardia dioxanivorans strain CB1190.</title>
        <authorList>
            <person name="Sales C.M."/>
            <person name="Mahendra S."/>
            <person name="Grostern A."/>
            <person name="Parales R.E."/>
            <person name="Goodwin L.A."/>
            <person name="Woyke T."/>
            <person name="Nolan M."/>
            <person name="Lapidus A."/>
            <person name="Chertkov O."/>
            <person name="Ovchinnikova G."/>
            <person name="Sczyrba A."/>
            <person name="Alvarez-Cohen L."/>
        </authorList>
    </citation>
    <scope>NUCLEOTIDE SEQUENCE [LARGE SCALE GENOMIC DNA]</scope>
    <source>
        <strain evidence="3">ATCC 55486 / DSM 44775 / JCM 13855 / CB1190</strain>
    </source>
</reference>
<feature type="domain" description="IrrE N-terminal-like" evidence="1">
    <location>
        <begin position="52"/>
        <end position="139"/>
    </location>
</feature>
<dbReference type="Gene3D" id="1.10.10.2910">
    <property type="match status" value="1"/>
</dbReference>